<dbReference type="SUPFAM" id="SSF51182">
    <property type="entry name" value="RmlC-like cupins"/>
    <property type="match status" value="1"/>
</dbReference>
<dbReference type="AlphaFoldDB" id="A0A0U5GQ01"/>
<evidence type="ECO:0000313" key="3">
    <source>
        <dbReference type="Proteomes" id="UP000054771"/>
    </source>
</evidence>
<dbReference type="InterPro" id="IPR053146">
    <property type="entry name" value="QDO-like"/>
</dbReference>
<dbReference type="Gene3D" id="2.60.120.10">
    <property type="entry name" value="Jelly Rolls"/>
    <property type="match status" value="2"/>
</dbReference>
<dbReference type="InterPro" id="IPR014710">
    <property type="entry name" value="RmlC-like_jellyroll"/>
</dbReference>
<gene>
    <name evidence="2" type="ORF">ASPCAL07609</name>
</gene>
<dbReference type="OrthoDB" id="2588190at2759"/>
<dbReference type="Pfam" id="PF07883">
    <property type="entry name" value="Cupin_2"/>
    <property type="match status" value="1"/>
</dbReference>
<evidence type="ECO:0000313" key="2">
    <source>
        <dbReference type="EMBL" id="CEN60938.1"/>
    </source>
</evidence>
<evidence type="ECO:0000259" key="1">
    <source>
        <dbReference type="Pfam" id="PF07883"/>
    </source>
</evidence>
<accession>A0A0U5GQ01</accession>
<dbReference type="InterPro" id="IPR013096">
    <property type="entry name" value="Cupin_2"/>
</dbReference>
<dbReference type="STRING" id="454130.A0A0U5GQ01"/>
<reference evidence="3" key="1">
    <citation type="journal article" date="2016" name="Genome Announc.">
        <title>Draft genome sequences of fungus Aspergillus calidoustus.</title>
        <authorList>
            <person name="Horn F."/>
            <person name="Linde J."/>
            <person name="Mattern D.J."/>
            <person name="Walther G."/>
            <person name="Guthke R."/>
            <person name="Scherlach K."/>
            <person name="Martin K."/>
            <person name="Brakhage A.A."/>
            <person name="Petzke L."/>
            <person name="Valiante V."/>
        </authorList>
    </citation>
    <scope>NUCLEOTIDE SEQUENCE [LARGE SCALE GENOMIC DNA]</scope>
    <source>
        <strain evidence="3">SF006504</strain>
    </source>
</reference>
<feature type="domain" description="Cupin type-2" evidence="1">
    <location>
        <begin position="75"/>
        <end position="127"/>
    </location>
</feature>
<dbReference type="OMA" id="FDMVPQP"/>
<dbReference type="PANTHER" id="PTHR36440:SF1">
    <property type="entry name" value="PUTATIVE (AFU_ORTHOLOGUE AFUA_8G07350)-RELATED"/>
    <property type="match status" value="1"/>
</dbReference>
<proteinExistence type="predicted"/>
<sequence length="360" mass="39141">MSQFDVGKRFASMATLQTSTTPPEEAGKAYALQSLCGEIYYIPFSKSAMRLLVTGKVSDGAIALVSTGGSSADPIGFHYHREAHDVFLCLKGHVNVWANDQARTMGPGDFASVPPGVIHQYQILGDRSEFIGLIVPGGWEDFFRLLGEPYAGAMWPATDDRNPFEVLIPRVKEAAERFDMVPQPHVQPFAPQPWVDGEDNVLPGDLRPYFLRAGTEPAYLLGGSVVRVLATTKESGGKFAIRSLEASSFHENKTLAAGLVFPSVQHAFHIVEGTFGFDVDGAAVTLTAAEALYVPKGSRFKLRYRSRYAKAYVFASGGGLVELFAETGEEYALPIIPETEGVVDQARLERVSKEMGIMLG</sequence>
<organism evidence="2 3">
    <name type="scientific">Aspergillus calidoustus</name>
    <dbReference type="NCBI Taxonomy" id="454130"/>
    <lineage>
        <taxon>Eukaryota</taxon>
        <taxon>Fungi</taxon>
        <taxon>Dikarya</taxon>
        <taxon>Ascomycota</taxon>
        <taxon>Pezizomycotina</taxon>
        <taxon>Eurotiomycetes</taxon>
        <taxon>Eurotiomycetidae</taxon>
        <taxon>Eurotiales</taxon>
        <taxon>Aspergillaceae</taxon>
        <taxon>Aspergillus</taxon>
        <taxon>Aspergillus subgen. Nidulantes</taxon>
    </lineage>
</organism>
<dbReference type="PANTHER" id="PTHR36440">
    <property type="entry name" value="PUTATIVE (AFU_ORTHOLOGUE AFUA_8G07350)-RELATED"/>
    <property type="match status" value="1"/>
</dbReference>
<protein>
    <recommendedName>
        <fullName evidence="1">Cupin type-2 domain-containing protein</fullName>
    </recommendedName>
</protein>
<dbReference type="CDD" id="cd02215">
    <property type="entry name" value="cupin_QDO_N_C"/>
    <property type="match status" value="1"/>
</dbReference>
<keyword evidence="3" id="KW-1185">Reference proteome</keyword>
<dbReference type="InterPro" id="IPR011051">
    <property type="entry name" value="RmlC_Cupin_sf"/>
</dbReference>
<dbReference type="EMBL" id="CDMC01000006">
    <property type="protein sequence ID" value="CEN60938.1"/>
    <property type="molecule type" value="Genomic_DNA"/>
</dbReference>
<dbReference type="Proteomes" id="UP000054771">
    <property type="component" value="Unassembled WGS sequence"/>
</dbReference>
<name>A0A0U5GQ01_ASPCI</name>